<dbReference type="AlphaFoldDB" id="A0A8I6TIK5"/>
<dbReference type="EnsemblMetazoa" id="XM_014396775.2">
    <property type="protein sequence ID" value="XP_014252261.1"/>
    <property type="gene ID" value="LOC106668235"/>
</dbReference>
<feature type="binding site" evidence="8">
    <location>
        <position position="102"/>
    </location>
    <ligand>
        <name>Mg(2+)</name>
        <dbReference type="ChEBI" id="CHEBI:18420"/>
        <label>1</label>
        <note>catalytic</note>
    </ligand>
</feature>
<feature type="binding site" evidence="8">
    <location>
        <position position="79"/>
    </location>
    <ligand>
        <name>Mg(2+)</name>
        <dbReference type="ChEBI" id="CHEBI:18420"/>
        <label>1</label>
        <note>catalytic</note>
    </ligand>
</feature>
<dbReference type="InterPro" id="IPR033942">
    <property type="entry name" value="IMPase"/>
</dbReference>
<evidence type="ECO:0000256" key="4">
    <source>
        <dbReference type="ARBA" id="ARBA00009759"/>
    </source>
</evidence>
<dbReference type="KEGG" id="clec:106668235"/>
<dbReference type="GO" id="GO:0006021">
    <property type="term" value="P:inositol biosynthetic process"/>
    <property type="evidence" value="ECO:0007669"/>
    <property type="project" value="UniProtKB-UniPathway"/>
</dbReference>
<evidence type="ECO:0000256" key="8">
    <source>
        <dbReference type="PIRSR" id="PIRSR600760-2"/>
    </source>
</evidence>
<dbReference type="GO" id="GO:0007165">
    <property type="term" value="P:signal transduction"/>
    <property type="evidence" value="ECO:0007669"/>
    <property type="project" value="TreeGrafter"/>
</dbReference>
<evidence type="ECO:0000313" key="10">
    <source>
        <dbReference type="EnsemblMetazoa" id="XP_014252261.1"/>
    </source>
</evidence>
<evidence type="ECO:0000256" key="3">
    <source>
        <dbReference type="ARBA" id="ARBA00005152"/>
    </source>
</evidence>
<evidence type="ECO:0000256" key="6">
    <source>
        <dbReference type="ARBA" id="ARBA00022801"/>
    </source>
</evidence>
<comment type="similarity">
    <text evidence="4 9">Belongs to the inositol monophosphatase superfamily.</text>
</comment>
<evidence type="ECO:0000256" key="2">
    <source>
        <dbReference type="ARBA" id="ARBA00001946"/>
    </source>
</evidence>
<dbReference type="FunFam" id="3.30.540.10:FF:000004">
    <property type="entry name" value="Inositol-1-monophosphatase"/>
    <property type="match status" value="1"/>
</dbReference>
<dbReference type="PRINTS" id="PR00377">
    <property type="entry name" value="IMPHPHTASES"/>
</dbReference>
<dbReference type="GO" id="GO:0008934">
    <property type="term" value="F:inositol monophosphate 1-phosphatase activity"/>
    <property type="evidence" value="ECO:0007669"/>
    <property type="project" value="InterPro"/>
</dbReference>
<feature type="binding site" evidence="8">
    <location>
        <position position="228"/>
    </location>
    <ligand>
        <name>Mg(2+)</name>
        <dbReference type="ChEBI" id="CHEBI:18420"/>
        <label>1</label>
        <note>catalytic</note>
    </ligand>
</feature>
<dbReference type="InterPro" id="IPR020550">
    <property type="entry name" value="Inositol_monophosphatase_CS"/>
</dbReference>
<comment type="pathway">
    <text evidence="3 9">Polyol metabolism; myo-inositol biosynthesis; myo-inositol from D-glucose 6-phosphate: step 2/2.</text>
</comment>
<protein>
    <recommendedName>
        <fullName evidence="9">Inositol-1-monophosphatase</fullName>
        <ecNumber evidence="9">3.1.3.25</ecNumber>
    </recommendedName>
</protein>
<dbReference type="RefSeq" id="XP_014252261.1">
    <property type="nucleotide sequence ID" value="XM_014396775.2"/>
</dbReference>
<dbReference type="GO" id="GO:0046872">
    <property type="term" value="F:metal ion binding"/>
    <property type="evidence" value="ECO:0007669"/>
    <property type="project" value="UniProtKB-KW"/>
</dbReference>
<evidence type="ECO:0000256" key="7">
    <source>
        <dbReference type="ARBA" id="ARBA00022842"/>
    </source>
</evidence>
<dbReference type="Gene3D" id="3.40.190.80">
    <property type="match status" value="1"/>
</dbReference>
<keyword evidence="11" id="KW-1185">Reference proteome</keyword>
<dbReference type="GO" id="GO:0046854">
    <property type="term" value="P:phosphatidylinositol phosphate biosynthetic process"/>
    <property type="evidence" value="ECO:0007669"/>
    <property type="project" value="InterPro"/>
</dbReference>
<dbReference type="PANTHER" id="PTHR20854:SF4">
    <property type="entry name" value="INOSITOL-1-MONOPHOSPHATASE-RELATED"/>
    <property type="match status" value="1"/>
</dbReference>
<dbReference type="PRINTS" id="PR00378">
    <property type="entry name" value="LIIMPHPHTASE"/>
</dbReference>
<evidence type="ECO:0000256" key="1">
    <source>
        <dbReference type="ARBA" id="ARBA00001033"/>
    </source>
</evidence>
<keyword evidence="5 8" id="KW-0479">Metal-binding</keyword>
<dbReference type="Proteomes" id="UP000494040">
    <property type="component" value="Unassembled WGS sequence"/>
</dbReference>
<dbReference type="PROSITE" id="PS00630">
    <property type="entry name" value="IMP_2"/>
    <property type="match status" value="1"/>
</dbReference>
<sequence>MADASINNASTEDVNKFFQVAMELVERTGELIKQGIKAKKNILTKSSQLDLVTETDKKVEEALISHLHEHFPTHKFIGEESSYCEKELTLTDDPTWIIDPVDGTMNFVHGNPNTCISLALYIKKEPTIAIIYAPVLGDLYSSISGEGAFLNGEPIKVSMEKDLAKSLIIMECGSNSSPEKMTCVKQNFDAVYHASHGIRMYGSAALNIASVARGSADAYFEFGLHIWDMAAGYLIVKEAGGFVQDPNGGDLDLMSCRFMCASTMEVAQDLTKIIKQYYPKRDDQ</sequence>
<dbReference type="FunFam" id="3.40.190.80:FF:000002">
    <property type="entry name" value="Inositol-1-monophosphatase"/>
    <property type="match status" value="1"/>
</dbReference>
<organism evidence="10 11">
    <name type="scientific">Cimex lectularius</name>
    <name type="common">Bed bug</name>
    <name type="synonym">Acanthia lectularia</name>
    <dbReference type="NCBI Taxonomy" id="79782"/>
    <lineage>
        <taxon>Eukaryota</taxon>
        <taxon>Metazoa</taxon>
        <taxon>Ecdysozoa</taxon>
        <taxon>Arthropoda</taxon>
        <taxon>Hexapoda</taxon>
        <taxon>Insecta</taxon>
        <taxon>Pterygota</taxon>
        <taxon>Neoptera</taxon>
        <taxon>Paraneoptera</taxon>
        <taxon>Hemiptera</taxon>
        <taxon>Heteroptera</taxon>
        <taxon>Panheteroptera</taxon>
        <taxon>Cimicomorpha</taxon>
        <taxon>Cimicidae</taxon>
        <taxon>Cimex</taxon>
    </lineage>
</organism>
<dbReference type="UniPathway" id="UPA00823">
    <property type="reaction ID" value="UER00788"/>
</dbReference>
<dbReference type="InterPro" id="IPR000760">
    <property type="entry name" value="Inositol_monophosphatase-like"/>
</dbReference>
<dbReference type="Gene3D" id="3.30.540.10">
    <property type="entry name" value="Fructose-1,6-Bisphosphatase, subunit A, domain 1"/>
    <property type="match status" value="1"/>
</dbReference>
<comment type="catalytic activity">
    <reaction evidence="1 9">
        <text>a myo-inositol phosphate + H2O = myo-inositol + phosphate</text>
        <dbReference type="Rhea" id="RHEA:24056"/>
        <dbReference type="ChEBI" id="CHEBI:15377"/>
        <dbReference type="ChEBI" id="CHEBI:17268"/>
        <dbReference type="ChEBI" id="CHEBI:43474"/>
        <dbReference type="ChEBI" id="CHEBI:84139"/>
        <dbReference type="EC" id="3.1.3.25"/>
    </reaction>
</comment>
<proteinExistence type="inferred from homology"/>
<dbReference type="PROSITE" id="PS00629">
    <property type="entry name" value="IMP_1"/>
    <property type="match status" value="1"/>
</dbReference>
<dbReference type="Pfam" id="PF00459">
    <property type="entry name" value="Inositol_P"/>
    <property type="match status" value="1"/>
</dbReference>
<keyword evidence="7 8" id="KW-0460">Magnesium</keyword>
<dbReference type="GeneID" id="106668235"/>
<evidence type="ECO:0000256" key="9">
    <source>
        <dbReference type="RuleBase" id="RU364068"/>
    </source>
</evidence>
<keyword evidence="6 9" id="KW-0378">Hydrolase</keyword>
<dbReference type="OrthoDB" id="10254945at2759"/>
<evidence type="ECO:0000256" key="5">
    <source>
        <dbReference type="ARBA" id="ARBA00022723"/>
    </source>
</evidence>
<dbReference type="PANTHER" id="PTHR20854">
    <property type="entry name" value="INOSITOL MONOPHOSPHATASE"/>
    <property type="match status" value="1"/>
</dbReference>
<accession>A0A8I6TIK5</accession>
<dbReference type="OMA" id="ERGLHPW"/>
<dbReference type="CDD" id="cd01639">
    <property type="entry name" value="IMPase"/>
    <property type="match status" value="1"/>
</dbReference>
<dbReference type="InterPro" id="IPR020552">
    <property type="entry name" value="Inositol_monoPase_Li-sen"/>
</dbReference>
<reference evidence="10" key="1">
    <citation type="submission" date="2022-01" db="UniProtKB">
        <authorList>
            <consortium name="EnsemblMetazoa"/>
        </authorList>
    </citation>
    <scope>IDENTIFICATION</scope>
</reference>
<name>A0A8I6TIK5_CIMLE</name>
<dbReference type="SUPFAM" id="SSF56655">
    <property type="entry name" value="Carbohydrate phosphatase"/>
    <property type="match status" value="1"/>
</dbReference>
<evidence type="ECO:0000313" key="11">
    <source>
        <dbReference type="Proteomes" id="UP000494040"/>
    </source>
</evidence>
<dbReference type="InterPro" id="IPR020583">
    <property type="entry name" value="Inositol_monoP_metal-BS"/>
</dbReference>
<comment type="cofactor">
    <cofactor evidence="2 8 9">
        <name>Mg(2+)</name>
        <dbReference type="ChEBI" id="CHEBI:18420"/>
    </cofactor>
</comment>
<dbReference type="EC" id="3.1.3.25" evidence="9"/>
<feature type="binding site" evidence="8">
    <location>
        <position position="99"/>
    </location>
    <ligand>
        <name>Mg(2+)</name>
        <dbReference type="ChEBI" id="CHEBI:18420"/>
        <label>1</label>
        <note>catalytic</note>
    </ligand>
</feature>